<evidence type="ECO:0000256" key="6">
    <source>
        <dbReference type="ARBA" id="ARBA00023002"/>
    </source>
</evidence>
<evidence type="ECO:0000256" key="2">
    <source>
        <dbReference type="ARBA" id="ARBA00005179"/>
    </source>
</evidence>
<dbReference type="EMBL" id="JASNQZ010000012">
    <property type="protein sequence ID" value="KAL0949262.1"/>
    <property type="molecule type" value="Genomic_DNA"/>
</dbReference>
<evidence type="ECO:0000256" key="5">
    <source>
        <dbReference type="ARBA" id="ARBA00022723"/>
    </source>
</evidence>
<evidence type="ECO:0000256" key="7">
    <source>
        <dbReference type="ARBA" id="ARBA00023004"/>
    </source>
</evidence>
<evidence type="ECO:0000256" key="1">
    <source>
        <dbReference type="ARBA" id="ARBA00001971"/>
    </source>
</evidence>
<dbReference type="CDD" id="cd11065">
    <property type="entry name" value="CYP64-like"/>
    <property type="match status" value="1"/>
</dbReference>
<gene>
    <name evidence="10" type="ORF">HGRIS_009340</name>
</gene>
<evidence type="ECO:0000256" key="9">
    <source>
        <dbReference type="RuleBase" id="RU000461"/>
    </source>
</evidence>
<comment type="similarity">
    <text evidence="3 9">Belongs to the cytochrome P450 family.</text>
</comment>
<evidence type="ECO:0000256" key="4">
    <source>
        <dbReference type="ARBA" id="ARBA00022617"/>
    </source>
</evidence>
<dbReference type="PRINTS" id="PR00385">
    <property type="entry name" value="P450"/>
</dbReference>
<dbReference type="SUPFAM" id="SSF48264">
    <property type="entry name" value="Cytochrome P450"/>
    <property type="match status" value="1"/>
</dbReference>
<proteinExistence type="inferred from homology"/>
<dbReference type="InterPro" id="IPR001128">
    <property type="entry name" value="Cyt_P450"/>
</dbReference>
<dbReference type="PRINTS" id="PR00463">
    <property type="entry name" value="EP450I"/>
</dbReference>
<sequence length="453" mass="51006">MAQQYGELVYLRGLGTSILVLNSSKSINDLLEKRGSNYSHRPIMTMAGELMGTDESPVFRAYDDTWKLHRKLAHHALNPQVIVKYIKLQEQTAAKLVRDFIADNGKIHESTRLAAGRVVIAVAYALEVKDASDEYITHTETTLQAITAATMPGRYLVDFFPIMKHLPSFFAFQREGKRIKAMTAHLMDYPLGRVRQEIEQGTAKSSFTRDLLLTYEYDTAKMSRAEFEEVVRWASGALYGAGGETTHTLLLSLVLCMAMNPTAQAKAQAEIDKVVGSERLPSLQDRDSLTYTVAVIKETMRWRPPLPLSIPRRTERDDEYQGYFIPANTIVMPNAWLLSRQDDSGYPVEEFHPERFLGENPPVDPESYIFGFGRRICPGRYLAENSLFIASSYIVASCVISPALDTRGNEIPINPTFVAGLVSYPDRFVCSIKPRSASKAALIDERIKRDEDY</sequence>
<dbReference type="PANTHER" id="PTHR46300:SF7">
    <property type="entry name" value="P450, PUTATIVE (EUROFUNG)-RELATED"/>
    <property type="match status" value="1"/>
</dbReference>
<protein>
    <recommendedName>
        <fullName evidence="12">Cytochrome P450</fullName>
    </recommendedName>
</protein>
<reference evidence="11" key="1">
    <citation type="submission" date="2024-06" db="EMBL/GenBank/DDBJ databases">
        <title>Multi-omics analyses provide insights into the biosynthesis of the anticancer antibiotic pleurotin in Hohenbuehelia grisea.</title>
        <authorList>
            <person name="Weaver J.A."/>
            <person name="Alberti F."/>
        </authorList>
    </citation>
    <scope>NUCLEOTIDE SEQUENCE [LARGE SCALE GENOMIC DNA]</scope>
    <source>
        <strain evidence="11">T-177</strain>
    </source>
</reference>
<dbReference type="InterPro" id="IPR002401">
    <property type="entry name" value="Cyt_P450_E_grp-I"/>
</dbReference>
<keyword evidence="7 9" id="KW-0408">Iron</keyword>
<keyword evidence="8 9" id="KW-0503">Monooxygenase</keyword>
<dbReference type="PROSITE" id="PS00086">
    <property type="entry name" value="CYTOCHROME_P450"/>
    <property type="match status" value="1"/>
</dbReference>
<dbReference type="InterPro" id="IPR036396">
    <property type="entry name" value="Cyt_P450_sf"/>
</dbReference>
<comment type="pathway">
    <text evidence="2">Secondary metabolite biosynthesis.</text>
</comment>
<name>A0ABR3J199_9AGAR</name>
<keyword evidence="11" id="KW-1185">Reference proteome</keyword>
<dbReference type="Gene3D" id="1.10.630.10">
    <property type="entry name" value="Cytochrome P450"/>
    <property type="match status" value="1"/>
</dbReference>
<dbReference type="InterPro" id="IPR017972">
    <property type="entry name" value="Cyt_P450_CS"/>
</dbReference>
<dbReference type="Pfam" id="PF00067">
    <property type="entry name" value="p450"/>
    <property type="match status" value="1"/>
</dbReference>
<organism evidence="10 11">
    <name type="scientific">Hohenbuehelia grisea</name>
    <dbReference type="NCBI Taxonomy" id="104357"/>
    <lineage>
        <taxon>Eukaryota</taxon>
        <taxon>Fungi</taxon>
        <taxon>Dikarya</taxon>
        <taxon>Basidiomycota</taxon>
        <taxon>Agaricomycotina</taxon>
        <taxon>Agaricomycetes</taxon>
        <taxon>Agaricomycetidae</taxon>
        <taxon>Agaricales</taxon>
        <taxon>Pleurotineae</taxon>
        <taxon>Pleurotaceae</taxon>
        <taxon>Hohenbuehelia</taxon>
    </lineage>
</organism>
<dbReference type="InterPro" id="IPR050364">
    <property type="entry name" value="Cytochrome_P450_fung"/>
</dbReference>
<dbReference type="PANTHER" id="PTHR46300">
    <property type="entry name" value="P450, PUTATIVE (EUROFUNG)-RELATED-RELATED"/>
    <property type="match status" value="1"/>
</dbReference>
<keyword evidence="4 9" id="KW-0349">Heme</keyword>
<comment type="cofactor">
    <cofactor evidence="1">
        <name>heme</name>
        <dbReference type="ChEBI" id="CHEBI:30413"/>
    </cofactor>
</comment>
<comment type="caution">
    <text evidence="10">The sequence shown here is derived from an EMBL/GenBank/DDBJ whole genome shotgun (WGS) entry which is preliminary data.</text>
</comment>
<evidence type="ECO:0008006" key="12">
    <source>
        <dbReference type="Google" id="ProtNLM"/>
    </source>
</evidence>
<keyword evidence="6 9" id="KW-0560">Oxidoreductase</keyword>
<dbReference type="Proteomes" id="UP001556367">
    <property type="component" value="Unassembled WGS sequence"/>
</dbReference>
<evidence type="ECO:0000313" key="11">
    <source>
        <dbReference type="Proteomes" id="UP001556367"/>
    </source>
</evidence>
<evidence type="ECO:0000313" key="10">
    <source>
        <dbReference type="EMBL" id="KAL0949262.1"/>
    </source>
</evidence>
<keyword evidence="5 9" id="KW-0479">Metal-binding</keyword>
<evidence type="ECO:0000256" key="8">
    <source>
        <dbReference type="ARBA" id="ARBA00023033"/>
    </source>
</evidence>
<accession>A0ABR3J199</accession>
<evidence type="ECO:0000256" key="3">
    <source>
        <dbReference type="ARBA" id="ARBA00010617"/>
    </source>
</evidence>